<organism evidence="2">
    <name type="scientific">Bradyrhizobium sp. LLZ17</name>
    <dbReference type="NCBI Taxonomy" id="3239388"/>
    <lineage>
        <taxon>Bacteria</taxon>
        <taxon>Pseudomonadati</taxon>
        <taxon>Pseudomonadota</taxon>
        <taxon>Alphaproteobacteria</taxon>
        <taxon>Hyphomicrobiales</taxon>
        <taxon>Nitrobacteraceae</taxon>
        <taxon>Bradyrhizobium</taxon>
    </lineage>
</organism>
<protein>
    <submittedName>
        <fullName evidence="2">Uncharacterized protein</fullName>
    </submittedName>
</protein>
<dbReference type="EMBL" id="CP165734">
    <property type="protein sequence ID" value="XDV61086.1"/>
    <property type="molecule type" value="Genomic_DNA"/>
</dbReference>
<feature type="transmembrane region" description="Helical" evidence="1">
    <location>
        <begin position="52"/>
        <end position="71"/>
    </location>
</feature>
<keyword evidence="1" id="KW-1133">Transmembrane helix</keyword>
<gene>
    <name evidence="2" type="ORF">AB8Z38_18645</name>
</gene>
<reference evidence="2" key="1">
    <citation type="submission" date="2024-08" db="EMBL/GenBank/DDBJ databases">
        <authorList>
            <person name="Chaddad Z."/>
            <person name="Lamrabet M."/>
            <person name="Bouhnik O."/>
            <person name="Alami S."/>
            <person name="Wipf D."/>
            <person name="Courty P.E."/>
            <person name="Missbah El Idrissi M."/>
        </authorList>
    </citation>
    <scope>NUCLEOTIDE SEQUENCE</scope>
    <source>
        <strain evidence="2">LLZ17</strain>
    </source>
</reference>
<sequence>MLQIDRRGADPAVWKGASESMRMMAAIAIAYILAGALYIWRDFRKPVDTQPGYVKWGGIRTKLFIVLYWLPGTLSAACRGGDLRDLAVPWAIFAALAVAGLYFSS</sequence>
<name>A0AB39XWA7_9BRAD</name>
<keyword evidence="1" id="KW-0472">Membrane</keyword>
<dbReference type="AlphaFoldDB" id="A0AB39XWA7"/>
<keyword evidence="1" id="KW-0812">Transmembrane</keyword>
<evidence type="ECO:0000313" key="2">
    <source>
        <dbReference type="EMBL" id="XDV61086.1"/>
    </source>
</evidence>
<evidence type="ECO:0000256" key="1">
    <source>
        <dbReference type="SAM" id="Phobius"/>
    </source>
</evidence>
<accession>A0AB39XWA7</accession>
<feature type="transmembrane region" description="Helical" evidence="1">
    <location>
        <begin position="86"/>
        <end position="104"/>
    </location>
</feature>
<proteinExistence type="predicted"/>
<dbReference type="RefSeq" id="WP_369726427.1">
    <property type="nucleotide sequence ID" value="NZ_CP165734.1"/>
</dbReference>
<feature type="transmembrane region" description="Helical" evidence="1">
    <location>
        <begin position="20"/>
        <end position="40"/>
    </location>
</feature>